<evidence type="ECO:0000313" key="4">
    <source>
        <dbReference type="Proteomes" id="UP001589818"/>
    </source>
</evidence>
<keyword evidence="4" id="KW-1185">Reference proteome</keyword>
<dbReference type="PANTHER" id="PTHR21064:SF6">
    <property type="entry name" value="AMINOGLYCOSIDE PHOSPHOTRANSFERASE DOMAIN-CONTAINING PROTEIN"/>
    <property type="match status" value="1"/>
</dbReference>
<organism evidence="3 4">
    <name type="scientific">Paenibacillus mendelii</name>
    <dbReference type="NCBI Taxonomy" id="206163"/>
    <lineage>
        <taxon>Bacteria</taxon>
        <taxon>Bacillati</taxon>
        <taxon>Bacillota</taxon>
        <taxon>Bacilli</taxon>
        <taxon>Bacillales</taxon>
        <taxon>Paenibacillaceae</taxon>
        <taxon>Paenibacillus</taxon>
    </lineage>
</organism>
<gene>
    <name evidence="3" type="ORF">ACFFJ8_36365</name>
</gene>
<evidence type="ECO:0000256" key="1">
    <source>
        <dbReference type="ARBA" id="ARBA00038240"/>
    </source>
</evidence>
<evidence type="ECO:0000259" key="2">
    <source>
        <dbReference type="Pfam" id="PF01636"/>
    </source>
</evidence>
<feature type="domain" description="Aminoglycoside phosphotransferase" evidence="2">
    <location>
        <begin position="14"/>
        <end position="147"/>
    </location>
</feature>
<dbReference type="Gene3D" id="3.90.1200.10">
    <property type="match status" value="1"/>
</dbReference>
<dbReference type="SUPFAM" id="SSF56112">
    <property type="entry name" value="Protein kinase-like (PK-like)"/>
    <property type="match status" value="1"/>
</dbReference>
<reference evidence="3 4" key="1">
    <citation type="submission" date="2024-09" db="EMBL/GenBank/DDBJ databases">
        <authorList>
            <person name="Sun Q."/>
            <person name="Mori K."/>
        </authorList>
    </citation>
    <scope>NUCLEOTIDE SEQUENCE [LARGE SCALE GENOMIC DNA]</scope>
    <source>
        <strain evidence="3 4">CCM 4839</strain>
    </source>
</reference>
<feature type="non-terminal residue" evidence="3">
    <location>
        <position position="1"/>
    </location>
</feature>
<dbReference type="PANTHER" id="PTHR21064">
    <property type="entry name" value="AMINOGLYCOSIDE PHOSPHOTRANSFERASE DOMAIN-CONTAINING PROTEIN-RELATED"/>
    <property type="match status" value="1"/>
</dbReference>
<evidence type="ECO:0000313" key="3">
    <source>
        <dbReference type="EMBL" id="MFC0396805.1"/>
    </source>
</evidence>
<accession>A0ABV6JPS3</accession>
<dbReference type="Pfam" id="PF01636">
    <property type="entry name" value="APH"/>
    <property type="match status" value="1"/>
</dbReference>
<sequence>IFPFVEAAPKFDLHNEQLMCRAGKALAEYHLSVDGYKGKLPWKALSESFGLDTVDIGELRTSINEQSVSEYPGFWNAVENLLSRMKKIDKQLNEEPYISLPHLPCHGDYAPANLLTLEDKVAGIIDFECCRWAPRLYDLSTFLLSLQEGEGYEEFMSSWFLKGYQSIITLSEIELELIPIFQNISSLEAAKRHFNRVIQGDHQVHAGLVMYWDRITSKLN</sequence>
<dbReference type="InterPro" id="IPR011009">
    <property type="entry name" value="Kinase-like_dom_sf"/>
</dbReference>
<name>A0ABV6JPS3_9BACL</name>
<dbReference type="RefSeq" id="WP_379125457.1">
    <property type="nucleotide sequence ID" value="NZ_JBHLVF010000069.1"/>
</dbReference>
<comment type="caution">
    <text evidence="3">The sequence shown here is derived from an EMBL/GenBank/DDBJ whole genome shotgun (WGS) entry which is preliminary data.</text>
</comment>
<dbReference type="InterPro" id="IPR002575">
    <property type="entry name" value="Aminoglycoside_PTrfase"/>
</dbReference>
<dbReference type="Proteomes" id="UP001589818">
    <property type="component" value="Unassembled WGS sequence"/>
</dbReference>
<proteinExistence type="inferred from homology"/>
<dbReference type="InterPro" id="IPR050249">
    <property type="entry name" value="Pseudomonas-type_ThrB"/>
</dbReference>
<comment type="similarity">
    <text evidence="1">Belongs to the pseudomonas-type ThrB family.</text>
</comment>
<dbReference type="EMBL" id="JBHLVF010000069">
    <property type="protein sequence ID" value="MFC0396805.1"/>
    <property type="molecule type" value="Genomic_DNA"/>
</dbReference>
<protein>
    <submittedName>
        <fullName evidence="3">Phosphotransferase enzyme family protein</fullName>
    </submittedName>
</protein>